<organism evidence="8">
    <name type="scientific">Capitella teleta</name>
    <name type="common">Polychaete worm</name>
    <dbReference type="NCBI Taxonomy" id="283909"/>
    <lineage>
        <taxon>Eukaryota</taxon>
        <taxon>Metazoa</taxon>
        <taxon>Spiralia</taxon>
        <taxon>Lophotrochozoa</taxon>
        <taxon>Annelida</taxon>
        <taxon>Polychaeta</taxon>
        <taxon>Sedentaria</taxon>
        <taxon>Scolecida</taxon>
        <taxon>Capitellidae</taxon>
        <taxon>Capitella</taxon>
    </lineage>
</organism>
<feature type="domain" description="Ig-like" evidence="6">
    <location>
        <begin position="168"/>
        <end position="249"/>
    </location>
</feature>
<evidence type="ECO:0000256" key="5">
    <source>
        <dbReference type="SAM" id="SignalP"/>
    </source>
</evidence>
<evidence type="ECO:0000256" key="4">
    <source>
        <dbReference type="SAM" id="Phobius"/>
    </source>
</evidence>
<feature type="domain" description="Fibronectin type-III" evidence="7">
    <location>
        <begin position="744"/>
        <end position="837"/>
    </location>
</feature>
<evidence type="ECO:0000313" key="9">
    <source>
        <dbReference type="EnsemblMetazoa" id="CapteP220775"/>
    </source>
</evidence>
<evidence type="ECO:0000256" key="2">
    <source>
        <dbReference type="ARBA" id="ARBA00023157"/>
    </source>
</evidence>
<dbReference type="OrthoDB" id="9998697at2759"/>
<proteinExistence type="predicted"/>
<feature type="compositionally biased region" description="Polar residues" evidence="3">
    <location>
        <begin position="1115"/>
        <end position="1128"/>
    </location>
</feature>
<dbReference type="AlphaFoldDB" id="R7TCF5"/>
<evidence type="ECO:0000259" key="7">
    <source>
        <dbReference type="PROSITE" id="PS50853"/>
    </source>
</evidence>
<dbReference type="OMA" id="KQTSDMC"/>
<dbReference type="GO" id="GO:0007399">
    <property type="term" value="P:nervous system development"/>
    <property type="evidence" value="ECO:0007669"/>
    <property type="project" value="TreeGrafter"/>
</dbReference>
<dbReference type="Proteomes" id="UP000014760">
    <property type="component" value="Unassembled WGS sequence"/>
</dbReference>
<dbReference type="EMBL" id="KB310536">
    <property type="protein sequence ID" value="ELT91389.1"/>
    <property type="molecule type" value="Genomic_DNA"/>
</dbReference>
<evidence type="ECO:0000313" key="8">
    <source>
        <dbReference type="EMBL" id="ELT91389.1"/>
    </source>
</evidence>
<dbReference type="Gene3D" id="2.60.40.10">
    <property type="entry name" value="Immunoglobulins"/>
    <property type="match status" value="7"/>
</dbReference>
<dbReference type="EnsemblMetazoa" id="CapteT220775">
    <property type="protein sequence ID" value="CapteP220775"/>
    <property type="gene ID" value="CapteG220775"/>
</dbReference>
<feature type="compositionally biased region" description="Basic and acidic residues" evidence="3">
    <location>
        <begin position="1064"/>
        <end position="1077"/>
    </location>
</feature>
<keyword evidence="4" id="KW-0472">Membrane</keyword>
<keyword evidence="5" id="KW-0732">Signal</keyword>
<feature type="signal peptide" evidence="5">
    <location>
        <begin position="1"/>
        <end position="26"/>
    </location>
</feature>
<feature type="transmembrane region" description="Helical" evidence="4">
    <location>
        <begin position="874"/>
        <end position="899"/>
    </location>
</feature>
<dbReference type="EMBL" id="AMQN01013841">
    <property type="status" value="NOT_ANNOTATED_CDS"/>
    <property type="molecule type" value="Genomic_DNA"/>
</dbReference>
<feature type="region of interest" description="Disordered" evidence="3">
    <location>
        <begin position="1001"/>
        <end position="1168"/>
    </location>
</feature>
<feature type="domain" description="Ig-like" evidence="6">
    <location>
        <begin position="261"/>
        <end position="376"/>
    </location>
</feature>
<dbReference type="SMART" id="SM00409">
    <property type="entry name" value="IG"/>
    <property type="match status" value="5"/>
</dbReference>
<protein>
    <submittedName>
        <fullName evidence="8 9">Uncharacterized protein</fullName>
    </submittedName>
</protein>
<dbReference type="CDD" id="cd00063">
    <property type="entry name" value="FN3"/>
    <property type="match status" value="2"/>
</dbReference>
<keyword evidence="2" id="KW-1015">Disulfide bond</keyword>
<dbReference type="PROSITE" id="PS50835">
    <property type="entry name" value="IG_LIKE"/>
    <property type="match status" value="5"/>
</dbReference>
<dbReference type="HOGENOM" id="CLU_274431_0_0_1"/>
<feature type="domain" description="Ig-like" evidence="6">
    <location>
        <begin position="384"/>
        <end position="470"/>
    </location>
</feature>
<keyword evidence="4" id="KW-0812">Transmembrane</keyword>
<dbReference type="InterPro" id="IPR036179">
    <property type="entry name" value="Ig-like_dom_sf"/>
</dbReference>
<dbReference type="SMART" id="SM00060">
    <property type="entry name" value="FN3"/>
    <property type="match status" value="2"/>
</dbReference>
<feature type="compositionally biased region" description="Acidic residues" evidence="3">
    <location>
        <begin position="606"/>
        <end position="622"/>
    </location>
</feature>
<dbReference type="SMART" id="SM00408">
    <property type="entry name" value="IGc2"/>
    <property type="match status" value="5"/>
</dbReference>
<dbReference type="GO" id="GO:0098609">
    <property type="term" value="P:cell-cell adhesion"/>
    <property type="evidence" value="ECO:0007669"/>
    <property type="project" value="TreeGrafter"/>
</dbReference>
<dbReference type="InterPro" id="IPR013783">
    <property type="entry name" value="Ig-like_fold"/>
</dbReference>
<feature type="region of interest" description="Disordered" evidence="3">
    <location>
        <begin position="604"/>
        <end position="640"/>
    </location>
</feature>
<dbReference type="PANTHER" id="PTHR44170:SF54">
    <property type="entry name" value="FI24025P1"/>
    <property type="match status" value="1"/>
</dbReference>
<keyword evidence="10" id="KW-1185">Reference proteome</keyword>
<dbReference type="PROSITE" id="PS50853">
    <property type="entry name" value="FN3"/>
    <property type="match status" value="2"/>
</dbReference>
<feature type="compositionally biased region" description="Polar residues" evidence="3">
    <location>
        <begin position="1005"/>
        <end position="1020"/>
    </location>
</feature>
<dbReference type="FunCoup" id="R7TCF5">
    <property type="interactions" value="58"/>
</dbReference>
<dbReference type="InterPro" id="IPR003599">
    <property type="entry name" value="Ig_sub"/>
</dbReference>
<sequence length="1168" mass="129203">MSSVRVIVLPLLYCCCYWSHLVTCEAQICELVRHSEFEIAITENGRSLASCDDGVLSLPRFSVEPVSQVVVSDSRVQLSCQTQPADLPIRWLFNDLPLTSDPSRGVTVSGGEVTITAFKHRPKSSAHSGRYQCQTHNGAGVVRSREAILDRAMLGHFSDELRDRTITVSRGNVALIPCAAPKAIPRAITWFESKGSTITHNNSGDPRYQILASGSLQIGGVKSEDAGLYRCVAHNTLTDQKRSAPHDVHLRVIASSSSSPPHFVLRPPKQIDVIKGDDLTLECVVEGAPVPTVTWTKYGGELPEARREQVLGVKGHVRELAPLELLMGIGSDFDVSLLSLSNARCNLIIRDVELYDQGTYICHAANNQGQPQAEISSVRVLEPPSIRIPPLDVASPVGSSVTLQCLTKGRPRVKTEWLHNGVRVQDSASISVSDTMLTLNALEMSQSGAYQCFARNALGTTYATSRIQVTPPSDDLDLAKAMKEGFSQHEMQDIQPDSQTVVPVILLAPANTSAPLGSPLMLPCEASDGGEGVEIQWLRDQRPIAYSTDPSFDTRLSLFPNGTLLIKALQLGDVGVYTCILSAHGAFDTADAFIEVLQDWEPTEVAAEEEDEEEEEEVEEEEGGGRSGPAKLVPPSRPRVTKLSDSSVMVEWTVADNDGLAITFFKVQYKEITDDKRRGRWHTIDEDIPENRLRHEVAGLRPGGTYRFRVLAVYSNNDNKQGPNSAKFTLEMVALPQQESPARAPRIVQAVALSATAIQLHWMFKPDMAPVEGFVILYRPYDSREDFQEVSLLGQHLREHQISGLLADTDYLFKMQCFNSAGRGTESENIVRKTLSVGDSLVNVHKSFTTWRPLSSPESAYPTTRLSTQNSSQLLYLVLGLVLGVMMLLLVVFMLMCAWKQRQQRRLLAALHGQHKFHDPAHTIHADTLRKKQQIVNGSHFLLSGLSNSLPPSRPVNGHAPQLYNSLPQDQIYAEEDKEEMEEEAEEESIQELRANLQQMLHRPPSSTQGSQHSLPTGETSLRRPPRKLPAEGYTPPPQYAPVHRHQNTLLSREPPPTAPAQRHSPDHIPRSHERLHFRGAAHSCEPDRSPSTSSQSHSSSRTKRRKLIQPQEAELSSNDGTLESPMQDSLPEEEEQLPCLSSFSSPDVSPDRPTYRAHDYSDTELED</sequence>
<evidence type="ECO:0000313" key="10">
    <source>
        <dbReference type="Proteomes" id="UP000014760"/>
    </source>
</evidence>
<dbReference type="InterPro" id="IPR003598">
    <property type="entry name" value="Ig_sub2"/>
</dbReference>
<dbReference type="Pfam" id="PF00041">
    <property type="entry name" value="fn3"/>
    <property type="match status" value="2"/>
</dbReference>
<dbReference type="SUPFAM" id="SSF48726">
    <property type="entry name" value="Immunoglobulin"/>
    <property type="match status" value="5"/>
</dbReference>
<dbReference type="InterPro" id="IPR036116">
    <property type="entry name" value="FN3_sf"/>
</dbReference>
<evidence type="ECO:0000256" key="1">
    <source>
        <dbReference type="ARBA" id="ARBA00022737"/>
    </source>
</evidence>
<feature type="compositionally biased region" description="Low complexity" evidence="3">
    <location>
        <begin position="1090"/>
        <end position="1100"/>
    </location>
</feature>
<feature type="domain" description="Fibronectin type-III" evidence="7">
    <location>
        <begin position="634"/>
        <end position="736"/>
    </location>
</feature>
<feature type="domain" description="Ig-like" evidence="6">
    <location>
        <begin position="503"/>
        <end position="595"/>
    </location>
</feature>
<feature type="chain" id="PRO_5008786867" evidence="5">
    <location>
        <begin position="27"/>
        <end position="1168"/>
    </location>
</feature>
<evidence type="ECO:0000256" key="3">
    <source>
        <dbReference type="SAM" id="MobiDB-lite"/>
    </source>
</evidence>
<reference evidence="9" key="3">
    <citation type="submission" date="2015-06" db="UniProtKB">
        <authorList>
            <consortium name="EnsemblMetazoa"/>
        </authorList>
    </citation>
    <scope>IDENTIFICATION</scope>
</reference>
<evidence type="ECO:0000259" key="6">
    <source>
        <dbReference type="PROSITE" id="PS50835"/>
    </source>
</evidence>
<reference evidence="10" key="1">
    <citation type="submission" date="2012-12" db="EMBL/GenBank/DDBJ databases">
        <authorList>
            <person name="Hellsten U."/>
            <person name="Grimwood J."/>
            <person name="Chapman J.A."/>
            <person name="Shapiro H."/>
            <person name="Aerts A."/>
            <person name="Otillar R.P."/>
            <person name="Terry A.Y."/>
            <person name="Boore J.L."/>
            <person name="Simakov O."/>
            <person name="Marletaz F."/>
            <person name="Cho S.-J."/>
            <person name="Edsinger-Gonzales E."/>
            <person name="Havlak P."/>
            <person name="Kuo D.-H."/>
            <person name="Larsson T."/>
            <person name="Lv J."/>
            <person name="Arendt D."/>
            <person name="Savage R."/>
            <person name="Osoegawa K."/>
            <person name="de Jong P."/>
            <person name="Lindberg D.R."/>
            <person name="Seaver E.C."/>
            <person name="Weisblat D.A."/>
            <person name="Putnam N.H."/>
            <person name="Grigoriev I.V."/>
            <person name="Rokhsar D.S."/>
        </authorList>
    </citation>
    <scope>NUCLEOTIDE SEQUENCE</scope>
    <source>
        <strain evidence="10">I ESC-2004</strain>
    </source>
</reference>
<dbReference type="STRING" id="283909.R7TCF5"/>
<keyword evidence="1" id="KW-0677">Repeat</keyword>
<keyword evidence="4" id="KW-1133">Transmembrane helix</keyword>
<accession>R7TCF5</accession>
<dbReference type="Pfam" id="PF13927">
    <property type="entry name" value="Ig_3"/>
    <property type="match status" value="5"/>
</dbReference>
<dbReference type="InterPro" id="IPR007110">
    <property type="entry name" value="Ig-like_dom"/>
</dbReference>
<dbReference type="InterPro" id="IPR003961">
    <property type="entry name" value="FN3_dom"/>
</dbReference>
<reference evidence="8 10" key="2">
    <citation type="journal article" date="2013" name="Nature">
        <title>Insights into bilaterian evolution from three spiralian genomes.</title>
        <authorList>
            <person name="Simakov O."/>
            <person name="Marletaz F."/>
            <person name="Cho S.J."/>
            <person name="Edsinger-Gonzales E."/>
            <person name="Havlak P."/>
            <person name="Hellsten U."/>
            <person name="Kuo D.H."/>
            <person name="Larsson T."/>
            <person name="Lv J."/>
            <person name="Arendt D."/>
            <person name="Savage R."/>
            <person name="Osoegawa K."/>
            <person name="de Jong P."/>
            <person name="Grimwood J."/>
            <person name="Chapman J.A."/>
            <person name="Shapiro H."/>
            <person name="Aerts A."/>
            <person name="Otillar R.P."/>
            <person name="Terry A.Y."/>
            <person name="Boore J.L."/>
            <person name="Grigoriev I.V."/>
            <person name="Lindberg D.R."/>
            <person name="Seaver E.C."/>
            <person name="Weisblat D.A."/>
            <person name="Putnam N.H."/>
            <person name="Rokhsar D.S."/>
        </authorList>
    </citation>
    <scope>NUCLEOTIDE SEQUENCE</scope>
    <source>
        <strain evidence="8 10">I ESC-2004</strain>
    </source>
</reference>
<dbReference type="SUPFAM" id="SSF49265">
    <property type="entry name" value="Fibronectin type III"/>
    <property type="match status" value="1"/>
</dbReference>
<dbReference type="PANTHER" id="PTHR44170">
    <property type="entry name" value="PROTEIN SIDEKICK"/>
    <property type="match status" value="1"/>
</dbReference>
<feature type="compositionally biased region" description="Basic and acidic residues" evidence="3">
    <location>
        <begin position="1150"/>
        <end position="1162"/>
    </location>
</feature>
<feature type="domain" description="Ig-like" evidence="6">
    <location>
        <begin position="59"/>
        <end position="149"/>
    </location>
</feature>
<name>R7TCF5_CAPTE</name>
<gene>
    <name evidence="8" type="ORF">CAPTEDRAFT_220775</name>
</gene>